<accession>A0A9P5RS49</accession>
<evidence type="ECO:0000313" key="3">
    <source>
        <dbReference type="Proteomes" id="UP000748756"/>
    </source>
</evidence>
<gene>
    <name evidence="2" type="ORF">BG015_012098</name>
</gene>
<feature type="chain" id="PRO_5040113855" evidence="1">
    <location>
        <begin position="26"/>
        <end position="149"/>
    </location>
</feature>
<protein>
    <submittedName>
        <fullName evidence="2">Uncharacterized protein</fullName>
    </submittedName>
</protein>
<keyword evidence="1" id="KW-0732">Signal</keyword>
<feature type="signal peptide" evidence="1">
    <location>
        <begin position="1"/>
        <end position="25"/>
    </location>
</feature>
<evidence type="ECO:0000256" key="1">
    <source>
        <dbReference type="SAM" id="SignalP"/>
    </source>
</evidence>
<comment type="caution">
    <text evidence="2">The sequence shown here is derived from an EMBL/GenBank/DDBJ whole genome shotgun (WGS) entry which is preliminary data.</text>
</comment>
<dbReference type="OrthoDB" id="2436092at2759"/>
<name>A0A9P5RS49_9FUNG</name>
<dbReference type="AlphaFoldDB" id="A0A9P5RS49"/>
<evidence type="ECO:0000313" key="2">
    <source>
        <dbReference type="EMBL" id="KAF9144783.1"/>
    </source>
</evidence>
<dbReference type="EMBL" id="JAAAUQ010000991">
    <property type="protein sequence ID" value="KAF9144783.1"/>
    <property type="molecule type" value="Genomic_DNA"/>
</dbReference>
<reference evidence="2" key="1">
    <citation type="journal article" date="2020" name="Fungal Divers.">
        <title>Resolving the Mortierellaceae phylogeny through synthesis of multi-gene phylogenetics and phylogenomics.</title>
        <authorList>
            <person name="Vandepol N."/>
            <person name="Liber J."/>
            <person name="Desiro A."/>
            <person name="Na H."/>
            <person name="Kennedy M."/>
            <person name="Barry K."/>
            <person name="Grigoriev I.V."/>
            <person name="Miller A.N."/>
            <person name="O'Donnell K."/>
            <person name="Stajich J.E."/>
            <person name="Bonito G."/>
        </authorList>
    </citation>
    <scope>NUCLEOTIDE SEQUENCE</scope>
    <source>
        <strain evidence="2">NRRL 6426</strain>
    </source>
</reference>
<organism evidence="2 3">
    <name type="scientific">Linnemannia schmuckeri</name>
    <dbReference type="NCBI Taxonomy" id="64567"/>
    <lineage>
        <taxon>Eukaryota</taxon>
        <taxon>Fungi</taxon>
        <taxon>Fungi incertae sedis</taxon>
        <taxon>Mucoromycota</taxon>
        <taxon>Mortierellomycotina</taxon>
        <taxon>Mortierellomycetes</taxon>
        <taxon>Mortierellales</taxon>
        <taxon>Mortierellaceae</taxon>
        <taxon>Linnemannia</taxon>
    </lineage>
</organism>
<dbReference type="PROSITE" id="PS51257">
    <property type="entry name" value="PROKAR_LIPOPROTEIN"/>
    <property type="match status" value="1"/>
</dbReference>
<keyword evidence="3" id="KW-1185">Reference proteome</keyword>
<sequence>MKFNSTLSFLFTLFTLLSACLVVHAAPAPPASKLFRIENPEEGDVFLPSYDIYVHTETDDGANSYIFKKNPDVLVTIQTNIPKPDLNVDIITVPYRTLHGHGIFFKAKKEWFRPDKPNTRFRIRASFKVDGKHGYVDSSSFYLKLNEDN</sequence>
<proteinExistence type="predicted"/>
<dbReference type="Proteomes" id="UP000748756">
    <property type="component" value="Unassembled WGS sequence"/>
</dbReference>